<sequence>MWRRPGAVGASPRPVDGRSADTVADKGYRIHQNPTRSEIADARLNTGDTGDPSKDPDYLIEGHVFDCYSPTPTRAVRGIWTQVSKKVTDSQTQRVVLNLHDWRGDLTELQRQFDNWPVTGLKELVAVTRSGSIVQIVRRT</sequence>
<keyword evidence="4" id="KW-1185">Reference proteome</keyword>
<protein>
    <recommendedName>
        <fullName evidence="2">tRNA nuclease CdiA C-terminal domain-containing protein</fullName>
    </recommendedName>
</protein>
<evidence type="ECO:0000256" key="1">
    <source>
        <dbReference type="SAM" id="MobiDB-lite"/>
    </source>
</evidence>
<accession>A0ABW1KC96</accession>
<organism evidence="3 4">
    <name type="scientific">Plantactinospora solaniradicis</name>
    <dbReference type="NCBI Taxonomy" id="1723736"/>
    <lineage>
        <taxon>Bacteria</taxon>
        <taxon>Bacillati</taxon>
        <taxon>Actinomycetota</taxon>
        <taxon>Actinomycetes</taxon>
        <taxon>Micromonosporales</taxon>
        <taxon>Micromonosporaceae</taxon>
        <taxon>Plantactinospora</taxon>
    </lineage>
</organism>
<evidence type="ECO:0000313" key="3">
    <source>
        <dbReference type="EMBL" id="MFC6019286.1"/>
    </source>
</evidence>
<evidence type="ECO:0000313" key="4">
    <source>
        <dbReference type="Proteomes" id="UP001596203"/>
    </source>
</evidence>
<dbReference type="EMBL" id="JBHSPR010000018">
    <property type="protein sequence ID" value="MFC6019286.1"/>
    <property type="molecule type" value="Genomic_DNA"/>
</dbReference>
<dbReference type="Gene3D" id="3.40.1350.120">
    <property type="match status" value="1"/>
</dbReference>
<name>A0ABW1KC96_9ACTN</name>
<evidence type="ECO:0000259" key="2">
    <source>
        <dbReference type="Pfam" id="PF18451"/>
    </source>
</evidence>
<dbReference type="Proteomes" id="UP001596203">
    <property type="component" value="Unassembled WGS sequence"/>
</dbReference>
<gene>
    <name evidence="3" type="ORF">ACFP2T_24155</name>
</gene>
<dbReference type="InterPro" id="IPR033806">
    <property type="entry name" value="CDI_toxin_Bp1026b-like"/>
</dbReference>
<dbReference type="InterPro" id="IPR040559">
    <property type="entry name" value="CdiA_C"/>
</dbReference>
<dbReference type="CDD" id="cd13442">
    <property type="entry name" value="CDI_toxin_Bp1026b-like"/>
    <property type="match status" value="1"/>
</dbReference>
<feature type="compositionally biased region" description="Basic and acidic residues" evidence="1">
    <location>
        <begin position="15"/>
        <end position="28"/>
    </location>
</feature>
<dbReference type="Pfam" id="PF18451">
    <property type="entry name" value="CdiA_C"/>
    <property type="match status" value="1"/>
</dbReference>
<comment type="caution">
    <text evidence="3">The sequence shown here is derived from an EMBL/GenBank/DDBJ whole genome shotgun (WGS) entry which is preliminary data.</text>
</comment>
<feature type="region of interest" description="Disordered" evidence="1">
    <location>
        <begin position="1"/>
        <end position="55"/>
    </location>
</feature>
<reference evidence="4" key="1">
    <citation type="journal article" date="2019" name="Int. J. Syst. Evol. Microbiol.">
        <title>The Global Catalogue of Microorganisms (GCM) 10K type strain sequencing project: providing services to taxonomists for standard genome sequencing and annotation.</title>
        <authorList>
            <consortium name="The Broad Institute Genomics Platform"/>
            <consortium name="The Broad Institute Genome Sequencing Center for Infectious Disease"/>
            <person name="Wu L."/>
            <person name="Ma J."/>
        </authorList>
    </citation>
    <scope>NUCLEOTIDE SEQUENCE [LARGE SCALE GENOMIC DNA]</scope>
    <source>
        <strain evidence="4">ZS-35-S2</strain>
    </source>
</reference>
<feature type="domain" description="tRNA nuclease CdiA C-terminal" evidence="2">
    <location>
        <begin position="54"/>
        <end position="133"/>
    </location>
</feature>
<proteinExistence type="predicted"/>
<dbReference type="RefSeq" id="WP_377425116.1">
    <property type="nucleotide sequence ID" value="NZ_JBHSPR010000018.1"/>
</dbReference>